<evidence type="ECO:0000256" key="7">
    <source>
        <dbReference type="HAMAP-Rule" id="MF_00503"/>
    </source>
</evidence>
<dbReference type="SUPFAM" id="SSF55653">
    <property type="entry name" value="Ribosomal protein L9 C-domain"/>
    <property type="match status" value="1"/>
</dbReference>
<evidence type="ECO:0000256" key="6">
    <source>
        <dbReference type="ARBA" id="ARBA00035292"/>
    </source>
</evidence>
<comment type="similarity">
    <text evidence="1 7">Belongs to the bacterial ribosomal protein bL9 family.</text>
</comment>
<keyword evidence="4 7" id="KW-0689">Ribosomal protein</keyword>
<evidence type="ECO:0000313" key="9">
    <source>
        <dbReference type="EMBL" id="MDQ0222573.1"/>
    </source>
</evidence>
<evidence type="ECO:0000256" key="3">
    <source>
        <dbReference type="ARBA" id="ARBA00022884"/>
    </source>
</evidence>
<organism evidence="9 10">
    <name type="scientific">Streptococcus moroccensis</name>
    <dbReference type="NCBI Taxonomy" id="1451356"/>
    <lineage>
        <taxon>Bacteria</taxon>
        <taxon>Bacillati</taxon>
        <taxon>Bacillota</taxon>
        <taxon>Bacilli</taxon>
        <taxon>Lactobacillales</taxon>
        <taxon>Streptococcaceae</taxon>
        <taxon>Streptococcus</taxon>
    </lineage>
</organism>
<evidence type="ECO:0000259" key="8">
    <source>
        <dbReference type="PROSITE" id="PS00651"/>
    </source>
</evidence>
<sequence length="150" mass="16805">MKVIFLEDVKGKGKKGEIKEVPTGYAQNFLIKKNLAKEATAQAIGELRGQEKAKEKAHAELVAEAEDIKAQLEKEETVVQFSEKVGPDGRTFGSITNKKIAEELEKQFNIKIDKRQIKVDHPIRSLGSIDVPVKIYQDINSLIRLYVSEA</sequence>
<dbReference type="EMBL" id="JAUSTM010000009">
    <property type="protein sequence ID" value="MDQ0222573.1"/>
    <property type="molecule type" value="Genomic_DNA"/>
</dbReference>
<feature type="domain" description="Ribosomal protein L9" evidence="8">
    <location>
        <begin position="13"/>
        <end position="40"/>
    </location>
</feature>
<gene>
    <name evidence="7" type="primary">rplI</name>
    <name evidence="9" type="ORF">J2S23_001125</name>
</gene>
<keyword evidence="5 7" id="KW-0687">Ribonucleoprotein</keyword>
<dbReference type="PROSITE" id="PS00651">
    <property type="entry name" value="RIBOSOMAL_L9"/>
    <property type="match status" value="1"/>
</dbReference>
<dbReference type="NCBIfam" id="TIGR00158">
    <property type="entry name" value="L9"/>
    <property type="match status" value="1"/>
</dbReference>
<dbReference type="InterPro" id="IPR036791">
    <property type="entry name" value="Ribosomal_bL9_C_sf"/>
</dbReference>
<dbReference type="InterPro" id="IPR009027">
    <property type="entry name" value="Ribosomal_bL9/RNase_H1_N"/>
</dbReference>
<dbReference type="PANTHER" id="PTHR21368">
    <property type="entry name" value="50S RIBOSOMAL PROTEIN L9"/>
    <property type="match status" value="1"/>
</dbReference>
<protein>
    <recommendedName>
        <fullName evidence="6 7">Large ribosomal subunit protein bL9</fullName>
    </recommendedName>
</protein>
<keyword evidence="3 7" id="KW-0694">RNA-binding</keyword>
<evidence type="ECO:0000313" key="10">
    <source>
        <dbReference type="Proteomes" id="UP001223079"/>
    </source>
</evidence>
<evidence type="ECO:0000256" key="2">
    <source>
        <dbReference type="ARBA" id="ARBA00022730"/>
    </source>
</evidence>
<dbReference type="SUPFAM" id="SSF55658">
    <property type="entry name" value="L9 N-domain-like"/>
    <property type="match status" value="1"/>
</dbReference>
<keyword evidence="2 7" id="KW-0699">rRNA-binding</keyword>
<accession>A0ABT9YT88</accession>
<dbReference type="RefSeq" id="WP_307121766.1">
    <property type="nucleotide sequence ID" value="NZ_JAUSTM010000009.1"/>
</dbReference>
<comment type="function">
    <text evidence="7">Binds to the 23S rRNA.</text>
</comment>
<dbReference type="Proteomes" id="UP001223079">
    <property type="component" value="Unassembled WGS sequence"/>
</dbReference>
<reference evidence="9 10" key="1">
    <citation type="submission" date="2023-07" db="EMBL/GenBank/DDBJ databases">
        <title>Genomic Encyclopedia of Type Strains, Phase IV (KMG-IV): sequencing the most valuable type-strain genomes for metagenomic binning, comparative biology and taxonomic classification.</title>
        <authorList>
            <person name="Goeker M."/>
        </authorList>
    </citation>
    <scope>NUCLEOTIDE SEQUENCE [LARGE SCALE GENOMIC DNA]</scope>
    <source>
        <strain evidence="9 10">DSM 105143</strain>
    </source>
</reference>
<dbReference type="InterPro" id="IPR000244">
    <property type="entry name" value="Ribosomal_bL9"/>
</dbReference>
<keyword evidence="10" id="KW-1185">Reference proteome</keyword>
<evidence type="ECO:0000256" key="5">
    <source>
        <dbReference type="ARBA" id="ARBA00023274"/>
    </source>
</evidence>
<evidence type="ECO:0000256" key="4">
    <source>
        <dbReference type="ARBA" id="ARBA00022980"/>
    </source>
</evidence>
<dbReference type="InterPro" id="IPR036935">
    <property type="entry name" value="Ribosomal_bL9_N_sf"/>
</dbReference>
<proteinExistence type="inferred from homology"/>
<dbReference type="Gene3D" id="3.40.5.10">
    <property type="entry name" value="Ribosomal protein L9, N-terminal domain"/>
    <property type="match status" value="1"/>
</dbReference>
<dbReference type="InterPro" id="IPR020069">
    <property type="entry name" value="Ribosomal_bL9_C"/>
</dbReference>
<comment type="caution">
    <text evidence="9">The sequence shown here is derived from an EMBL/GenBank/DDBJ whole genome shotgun (WGS) entry which is preliminary data.</text>
</comment>
<dbReference type="HAMAP" id="MF_00503">
    <property type="entry name" value="Ribosomal_bL9"/>
    <property type="match status" value="1"/>
</dbReference>
<dbReference type="GO" id="GO:0005840">
    <property type="term" value="C:ribosome"/>
    <property type="evidence" value="ECO:0007669"/>
    <property type="project" value="UniProtKB-KW"/>
</dbReference>
<name>A0ABT9YT88_9STRE</name>
<dbReference type="Gene3D" id="3.10.430.100">
    <property type="entry name" value="Ribosomal protein L9, C-terminal domain"/>
    <property type="match status" value="1"/>
</dbReference>
<dbReference type="Pfam" id="PF03948">
    <property type="entry name" value="Ribosomal_L9_C"/>
    <property type="match status" value="1"/>
</dbReference>
<dbReference type="InterPro" id="IPR020594">
    <property type="entry name" value="Ribosomal_bL9_bac/chp"/>
</dbReference>
<dbReference type="Pfam" id="PF01281">
    <property type="entry name" value="Ribosomal_L9_N"/>
    <property type="match status" value="1"/>
</dbReference>
<dbReference type="InterPro" id="IPR020070">
    <property type="entry name" value="Ribosomal_bL9_N"/>
</dbReference>
<evidence type="ECO:0000256" key="1">
    <source>
        <dbReference type="ARBA" id="ARBA00010605"/>
    </source>
</evidence>